<dbReference type="RefSeq" id="XP_024669171.1">
    <property type="nucleotide sequence ID" value="XM_024817923.1"/>
</dbReference>
<dbReference type="InterPro" id="IPR013328">
    <property type="entry name" value="6PGD_dom2"/>
</dbReference>
<evidence type="ECO:0000256" key="5">
    <source>
        <dbReference type="SAM" id="Phobius"/>
    </source>
</evidence>
<dbReference type="GeneID" id="36525083"/>
<comment type="similarity">
    <text evidence="1 4">Belongs to the ketopantoate reductase family.</text>
</comment>
<dbReference type="InterPro" id="IPR013752">
    <property type="entry name" value="KPA_reductase"/>
</dbReference>
<reference evidence="8 9" key="1">
    <citation type="submission" date="2017-12" db="EMBL/GenBank/DDBJ databases">
        <authorList>
            <consortium name="DOE Joint Genome Institute"/>
            <person name="Haridas S."/>
            <person name="Kjaerbolling I."/>
            <person name="Vesth T.C."/>
            <person name="Frisvad J.C."/>
            <person name="Nybo J.L."/>
            <person name="Theobald S."/>
            <person name="Kuo A."/>
            <person name="Bowyer P."/>
            <person name="Matsuda Y."/>
            <person name="Mondo S."/>
            <person name="Lyhne E.K."/>
            <person name="Kogle M.E."/>
            <person name="Clum A."/>
            <person name="Lipzen A."/>
            <person name="Salamov A."/>
            <person name="Ngan C.Y."/>
            <person name="Daum C."/>
            <person name="Chiniquy J."/>
            <person name="Barry K."/>
            <person name="LaButti K."/>
            <person name="Simmons B.A."/>
            <person name="Magnuson J.K."/>
            <person name="Mortensen U.H."/>
            <person name="Larsen T.O."/>
            <person name="Grigoriev I.V."/>
            <person name="Baker S.E."/>
            <person name="Andersen M.R."/>
            <person name="Nordberg H.P."/>
            <person name="Cantor M.N."/>
            <person name="Hua S.X."/>
        </authorList>
    </citation>
    <scope>NUCLEOTIDE SEQUENCE [LARGE SCALE GENOMIC DNA]</scope>
    <source>
        <strain evidence="8 9">CBS 102.13</strain>
    </source>
</reference>
<proteinExistence type="inferred from homology"/>
<feature type="domain" description="Ketopantoate reductase C-terminal" evidence="7">
    <location>
        <begin position="190"/>
        <end position="313"/>
    </location>
</feature>
<feature type="transmembrane region" description="Helical" evidence="5">
    <location>
        <begin position="7"/>
        <end position="23"/>
    </location>
</feature>
<evidence type="ECO:0000256" key="3">
    <source>
        <dbReference type="ARBA" id="ARBA00023002"/>
    </source>
</evidence>
<protein>
    <recommendedName>
        <fullName evidence="4">2-dehydropantoate 2-reductase</fullName>
        <ecNumber evidence="4">1.1.1.169</ecNumber>
    </recommendedName>
    <alternativeName>
        <fullName evidence="4">Ketopantoate reductase</fullName>
    </alternativeName>
</protein>
<dbReference type="STRING" id="41067.A0A2I2F3G7"/>
<keyword evidence="5" id="KW-0472">Membrane</keyword>
<dbReference type="EC" id="1.1.1.169" evidence="4"/>
<dbReference type="AlphaFoldDB" id="A0A2I2F3G7"/>
<dbReference type="NCBIfam" id="TIGR00745">
    <property type="entry name" value="apbA_panE"/>
    <property type="match status" value="1"/>
</dbReference>
<evidence type="ECO:0000259" key="7">
    <source>
        <dbReference type="Pfam" id="PF08546"/>
    </source>
</evidence>
<sequence>MSDRIDVLLYGLGAIGSFYAFILQRCERVRLTVVARSNYEAVKSNGVFVNSANHGQHHFHPYKVVKSPAELTEKLDFVVCAHKAINPEATPAALAPVVGDNTTVVIIQNGVGNEEPFRRAFPTNSILTCVAWVGASQPTPGTVHHTVAENTQIGLFTNALSPPSPEEHTRLATFAALLQEGGTNVDVVDDIQRRRWEKVAWNAAWNAITSLTRMDTQDWLDSSPDAVSLSQRLIKEVVSVGRACGVPLPDGLEEEFITRARALGRMRTSMQYDCENERPMEIEVILGYPARKARELGVDAPVLQTLYALLRAVDGRFAAGGVGSE</sequence>
<dbReference type="PANTHER" id="PTHR21708:SF40">
    <property type="entry name" value="REDUCTASE FAMILY PROTEIN, PUTATIVE (AFU_ORTHOLOGUE AFUA_2G14497)-RELATED"/>
    <property type="match status" value="1"/>
</dbReference>
<name>A0A2I2F3G7_ASPCN</name>
<dbReference type="GO" id="GO:0008677">
    <property type="term" value="F:2-dehydropantoate 2-reductase activity"/>
    <property type="evidence" value="ECO:0007669"/>
    <property type="project" value="UniProtKB-EC"/>
</dbReference>
<gene>
    <name evidence="8" type="ORF">BDW47DRAFT_133771</name>
</gene>
<dbReference type="InterPro" id="IPR013332">
    <property type="entry name" value="KPR_N"/>
</dbReference>
<dbReference type="OrthoDB" id="3609at2759"/>
<dbReference type="SUPFAM" id="SSF48179">
    <property type="entry name" value="6-phosphogluconate dehydrogenase C-terminal domain-like"/>
    <property type="match status" value="1"/>
</dbReference>
<evidence type="ECO:0000256" key="2">
    <source>
        <dbReference type="ARBA" id="ARBA00022857"/>
    </source>
</evidence>
<accession>A0A2I2F3G7</accession>
<dbReference type="InterPro" id="IPR036291">
    <property type="entry name" value="NAD(P)-bd_dom_sf"/>
</dbReference>
<comment type="catalytic activity">
    <reaction evidence="4">
        <text>(R)-pantoate + NADP(+) = 2-dehydropantoate + NADPH + H(+)</text>
        <dbReference type="Rhea" id="RHEA:16233"/>
        <dbReference type="ChEBI" id="CHEBI:11561"/>
        <dbReference type="ChEBI" id="CHEBI:15378"/>
        <dbReference type="ChEBI" id="CHEBI:15980"/>
        <dbReference type="ChEBI" id="CHEBI:57783"/>
        <dbReference type="ChEBI" id="CHEBI:58349"/>
        <dbReference type="EC" id="1.1.1.169"/>
    </reaction>
</comment>
<evidence type="ECO:0000313" key="9">
    <source>
        <dbReference type="Proteomes" id="UP000234585"/>
    </source>
</evidence>
<dbReference type="FunFam" id="3.40.50.720:FF:000609">
    <property type="entry name" value="2-dehydropantoate 2-reductase"/>
    <property type="match status" value="1"/>
</dbReference>
<keyword evidence="5" id="KW-0812">Transmembrane</keyword>
<evidence type="ECO:0000256" key="1">
    <source>
        <dbReference type="ARBA" id="ARBA00007870"/>
    </source>
</evidence>
<evidence type="ECO:0000259" key="6">
    <source>
        <dbReference type="Pfam" id="PF02558"/>
    </source>
</evidence>
<dbReference type="PANTHER" id="PTHR21708">
    <property type="entry name" value="PROBABLE 2-DEHYDROPANTOATE 2-REDUCTASE"/>
    <property type="match status" value="1"/>
</dbReference>
<dbReference type="Pfam" id="PF08546">
    <property type="entry name" value="ApbA_C"/>
    <property type="match status" value="1"/>
</dbReference>
<dbReference type="Gene3D" id="1.10.1040.10">
    <property type="entry name" value="N-(1-d-carboxylethyl)-l-norvaline Dehydrogenase, domain 2"/>
    <property type="match status" value="1"/>
</dbReference>
<keyword evidence="5" id="KW-1133">Transmembrane helix</keyword>
<dbReference type="SUPFAM" id="SSF51735">
    <property type="entry name" value="NAD(P)-binding Rossmann-fold domains"/>
    <property type="match status" value="1"/>
</dbReference>
<organism evidence="8 9">
    <name type="scientific">Aspergillus candidus</name>
    <dbReference type="NCBI Taxonomy" id="41067"/>
    <lineage>
        <taxon>Eukaryota</taxon>
        <taxon>Fungi</taxon>
        <taxon>Dikarya</taxon>
        <taxon>Ascomycota</taxon>
        <taxon>Pezizomycotina</taxon>
        <taxon>Eurotiomycetes</taxon>
        <taxon>Eurotiomycetidae</taxon>
        <taxon>Eurotiales</taxon>
        <taxon>Aspergillaceae</taxon>
        <taxon>Aspergillus</taxon>
        <taxon>Aspergillus subgen. Circumdati</taxon>
    </lineage>
</organism>
<evidence type="ECO:0000256" key="4">
    <source>
        <dbReference type="RuleBase" id="RU362068"/>
    </source>
</evidence>
<dbReference type="FunFam" id="1.10.1040.10:FF:000017">
    <property type="entry name" value="2-dehydropantoate 2-reductase"/>
    <property type="match status" value="1"/>
</dbReference>
<feature type="domain" description="Ketopantoate reductase N-terminal" evidence="6">
    <location>
        <begin position="8"/>
        <end position="156"/>
    </location>
</feature>
<comment type="function">
    <text evidence="4">Catalyzes the NADPH-dependent reduction of ketopantoate into pantoic acid.</text>
</comment>
<dbReference type="Proteomes" id="UP000234585">
    <property type="component" value="Unassembled WGS sequence"/>
</dbReference>
<dbReference type="GO" id="GO:0015940">
    <property type="term" value="P:pantothenate biosynthetic process"/>
    <property type="evidence" value="ECO:0007669"/>
    <property type="project" value="InterPro"/>
</dbReference>
<keyword evidence="3 4" id="KW-0560">Oxidoreductase</keyword>
<dbReference type="Gene3D" id="3.40.50.720">
    <property type="entry name" value="NAD(P)-binding Rossmann-like Domain"/>
    <property type="match status" value="1"/>
</dbReference>
<evidence type="ECO:0000313" key="8">
    <source>
        <dbReference type="EMBL" id="PLB35159.1"/>
    </source>
</evidence>
<dbReference type="GO" id="GO:0005737">
    <property type="term" value="C:cytoplasm"/>
    <property type="evidence" value="ECO:0007669"/>
    <property type="project" value="TreeGrafter"/>
</dbReference>
<keyword evidence="9" id="KW-1185">Reference proteome</keyword>
<keyword evidence="2 4" id="KW-0521">NADP</keyword>
<dbReference type="InterPro" id="IPR051402">
    <property type="entry name" value="KPR-Related"/>
</dbReference>
<dbReference type="Pfam" id="PF02558">
    <property type="entry name" value="ApbA"/>
    <property type="match status" value="1"/>
</dbReference>
<dbReference type="EMBL" id="KZ559166">
    <property type="protein sequence ID" value="PLB35159.1"/>
    <property type="molecule type" value="Genomic_DNA"/>
</dbReference>
<dbReference type="InterPro" id="IPR003710">
    <property type="entry name" value="ApbA"/>
</dbReference>
<dbReference type="InterPro" id="IPR008927">
    <property type="entry name" value="6-PGluconate_DH-like_C_sf"/>
</dbReference>